<dbReference type="PANTHER" id="PTHR43420">
    <property type="entry name" value="ACETYLTRANSFERASE"/>
    <property type="match status" value="1"/>
</dbReference>
<accession>A0ABM7T8L3</accession>
<dbReference type="Proteomes" id="UP000824633">
    <property type="component" value="Chromosome"/>
</dbReference>
<evidence type="ECO:0000259" key="3">
    <source>
        <dbReference type="PROSITE" id="PS51186"/>
    </source>
</evidence>
<dbReference type="Pfam" id="PF00583">
    <property type="entry name" value="Acetyltransf_1"/>
    <property type="match status" value="1"/>
</dbReference>
<dbReference type="PROSITE" id="PS51186">
    <property type="entry name" value="GNAT"/>
    <property type="match status" value="1"/>
</dbReference>
<dbReference type="SUPFAM" id="SSF55729">
    <property type="entry name" value="Acyl-CoA N-acyltransferases (Nat)"/>
    <property type="match status" value="1"/>
</dbReference>
<keyword evidence="1" id="KW-0808">Transferase</keyword>
<proteinExistence type="predicted"/>
<evidence type="ECO:0000256" key="1">
    <source>
        <dbReference type="ARBA" id="ARBA00022679"/>
    </source>
</evidence>
<sequence>MNICIVEKDIKEIEIIRPLWKQLNSVHLDKSIYFKNKYETFTFDKRMESIYKKAQHGIVKLDMILDSDNGNYVGYCLSSIEDTLGQIESIYIEKEYRKFGLGGTLMKSALRWFESNVIINIEISVVYANDDALSFYERYGFHIGNYILKK</sequence>
<keyword evidence="5" id="KW-1185">Reference proteome</keyword>
<protein>
    <submittedName>
        <fullName evidence="4">N-acetyltransferase</fullName>
    </submittedName>
</protein>
<dbReference type="EMBL" id="AP024849">
    <property type="protein sequence ID" value="BCZ47737.1"/>
    <property type="molecule type" value="Genomic_DNA"/>
</dbReference>
<evidence type="ECO:0000313" key="5">
    <source>
        <dbReference type="Proteomes" id="UP000824633"/>
    </source>
</evidence>
<keyword evidence="2" id="KW-0012">Acyltransferase</keyword>
<reference evidence="5" key="1">
    <citation type="submission" date="2021-07" db="EMBL/GenBank/DDBJ databases">
        <title>Complete genome sequencing of a Clostridium isolate.</title>
        <authorList>
            <person name="Ueki A."/>
            <person name="Tonouchi A."/>
        </authorList>
    </citation>
    <scope>NUCLEOTIDE SEQUENCE [LARGE SCALE GENOMIC DNA]</scope>
    <source>
        <strain evidence="5">C5S11</strain>
    </source>
</reference>
<organism evidence="4 5">
    <name type="scientific">Clostridium gelidum</name>
    <dbReference type="NCBI Taxonomy" id="704125"/>
    <lineage>
        <taxon>Bacteria</taxon>
        <taxon>Bacillati</taxon>
        <taxon>Bacillota</taxon>
        <taxon>Clostridia</taxon>
        <taxon>Eubacteriales</taxon>
        <taxon>Clostridiaceae</taxon>
        <taxon>Clostridium</taxon>
    </lineage>
</organism>
<dbReference type="PANTHER" id="PTHR43420:SF12">
    <property type="entry name" value="N-ACETYLTRANSFERASE DOMAIN-CONTAINING PROTEIN"/>
    <property type="match status" value="1"/>
</dbReference>
<name>A0ABM7T8L3_9CLOT</name>
<dbReference type="CDD" id="cd04301">
    <property type="entry name" value="NAT_SF"/>
    <property type="match status" value="1"/>
</dbReference>
<feature type="domain" description="N-acetyltransferase" evidence="3">
    <location>
        <begin position="14"/>
        <end position="150"/>
    </location>
</feature>
<dbReference type="InterPro" id="IPR050680">
    <property type="entry name" value="YpeA/RimI_acetyltransf"/>
</dbReference>
<dbReference type="InterPro" id="IPR016181">
    <property type="entry name" value="Acyl_CoA_acyltransferase"/>
</dbReference>
<evidence type="ECO:0000313" key="4">
    <source>
        <dbReference type="EMBL" id="BCZ47737.1"/>
    </source>
</evidence>
<dbReference type="InterPro" id="IPR000182">
    <property type="entry name" value="GNAT_dom"/>
</dbReference>
<dbReference type="Gene3D" id="3.40.630.30">
    <property type="match status" value="1"/>
</dbReference>
<gene>
    <name evidence="4" type="ORF">psyc5s11_38040</name>
</gene>
<dbReference type="RefSeq" id="WP_224034058.1">
    <property type="nucleotide sequence ID" value="NZ_AP024849.1"/>
</dbReference>
<evidence type="ECO:0000256" key="2">
    <source>
        <dbReference type="ARBA" id="ARBA00023315"/>
    </source>
</evidence>